<evidence type="ECO:0000313" key="2">
    <source>
        <dbReference type="EMBL" id="AWU95318.1"/>
    </source>
</evidence>
<dbReference type="PANTHER" id="PTHR38011">
    <property type="entry name" value="DIHYDROFOLATE REDUCTASE FAMILY PROTEIN (AFU_ORTHOLOGUE AFUA_8G06820)"/>
    <property type="match status" value="1"/>
</dbReference>
<dbReference type="GO" id="GO:0008703">
    <property type="term" value="F:5-amino-6-(5-phosphoribosylamino)uracil reductase activity"/>
    <property type="evidence" value="ECO:0007669"/>
    <property type="project" value="InterPro"/>
</dbReference>
<evidence type="ECO:0000313" key="3">
    <source>
        <dbReference type="Proteomes" id="UP000249605"/>
    </source>
</evidence>
<keyword evidence="2" id="KW-0614">Plasmid</keyword>
<accession>A0A2U9SBG7</accession>
<dbReference type="Pfam" id="PF01872">
    <property type="entry name" value="RibD_C"/>
    <property type="match status" value="1"/>
</dbReference>
<gene>
    <name evidence="2" type="ORF">DM194_13295</name>
</gene>
<dbReference type="InterPro" id="IPR002734">
    <property type="entry name" value="RibDG_C"/>
</dbReference>
<dbReference type="PANTHER" id="PTHR38011:SF11">
    <property type="entry name" value="2,5-DIAMINO-6-RIBOSYLAMINO-4(3H)-PYRIMIDINONE 5'-PHOSPHATE REDUCTASE"/>
    <property type="match status" value="1"/>
</dbReference>
<dbReference type="GO" id="GO:0009231">
    <property type="term" value="P:riboflavin biosynthetic process"/>
    <property type="evidence" value="ECO:0007669"/>
    <property type="project" value="InterPro"/>
</dbReference>
<dbReference type="KEGG" id="azm:DM194_13295"/>
<name>A0A2U9SBG7_9PROT</name>
<dbReference type="Proteomes" id="UP000249605">
    <property type="component" value="Plasmid unnamed1"/>
</dbReference>
<dbReference type="InterPro" id="IPR050765">
    <property type="entry name" value="Riboflavin_Biosynth_HTPR"/>
</dbReference>
<feature type="domain" description="Bacterial bifunctional deaminase-reductase C-terminal" evidence="1">
    <location>
        <begin position="8"/>
        <end position="187"/>
    </location>
</feature>
<dbReference type="OrthoDB" id="7342392at2"/>
<dbReference type="InterPro" id="IPR024072">
    <property type="entry name" value="DHFR-like_dom_sf"/>
</dbReference>
<dbReference type="AlphaFoldDB" id="A0A2U9SBG7"/>
<evidence type="ECO:0000259" key="1">
    <source>
        <dbReference type="Pfam" id="PF01872"/>
    </source>
</evidence>
<dbReference type="Gene3D" id="3.40.430.10">
    <property type="entry name" value="Dihydrofolate Reductase, subunit A"/>
    <property type="match status" value="1"/>
</dbReference>
<dbReference type="EMBL" id="CP029830">
    <property type="protein sequence ID" value="AWU95318.1"/>
    <property type="molecule type" value="Genomic_DNA"/>
</dbReference>
<dbReference type="SUPFAM" id="SSF53597">
    <property type="entry name" value="Dihydrofolate reductase-like"/>
    <property type="match status" value="1"/>
</dbReference>
<keyword evidence="3" id="KW-1185">Reference proteome</keyword>
<geneLocation type="plasmid" evidence="2 3">
    <name>unnamed1</name>
</geneLocation>
<organism evidence="2 3">
    <name type="scientific">Azospirillum ramasamyi</name>
    <dbReference type="NCBI Taxonomy" id="682998"/>
    <lineage>
        <taxon>Bacteria</taxon>
        <taxon>Pseudomonadati</taxon>
        <taxon>Pseudomonadota</taxon>
        <taxon>Alphaproteobacteria</taxon>
        <taxon>Rhodospirillales</taxon>
        <taxon>Azospirillaceae</taxon>
        <taxon>Azospirillum</taxon>
    </lineage>
</organism>
<proteinExistence type="predicted"/>
<sequence length="194" mass="20872">MGRHAMAKLVLSMFVSVDGYIEGANGEFVPPVWSDDLERHWSGQALRNAGHLLYGRRNFLFNKEFWSAADTDPNSPAAGIAYAATMNRLPKTVFSRTLSGDPGWNGTLVSDDIAGAVGRLKDSVAGDLYLFGGAGIANSIMALDLVDEYRLMVTPGLLGSGKRLFEDGIPRVALTMAGVQPLDTGAVILHYRRG</sequence>
<protein>
    <recommendedName>
        <fullName evidence="1">Bacterial bifunctional deaminase-reductase C-terminal domain-containing protein</fullName>
    </recommendedName>
</protein>
<reference evidence="2 3" key="1">
    <citation type="submission" date="2018-06" db="EMBL/GenBank/DDBJ databases">
        <title>Complete genome sequencing of Azospirillum sp. M2T2B2.</title>
        <authorList>
            <person name="Heo J."/>
            <person name="Kim S.-J."/>
            <person name="Kwon S.-W."/>
            <person name="Anandham R."/>
        </authorList>
    </citation>
    <scope>NUCLEOTIDE SEQUENCE [LARGE SCALE GENOMIC DNA]</scope>
    <source>
        <strain evidence="2 3">M2T2B2</strain>
        <plasmid evidence="2 3">unnamed1</plasmid>
    </source>
</reference>